<dbReference type="Pfam" id="PF08282">
    <property type="entry name" value="Hydrolase_3"/>
    <property type="match status" value="1"/>
</dbReference>
<accession>A0A840WA92</accession>
<dbReference type="RefSeq" id="WP_184366375.1">
    <property type="nucleotide sequence ID" value="NZ_BAAAKM010000075.1"/>
</dbReference>
<dbReference type="PROSITE" id="PS01228">
    <property type="entry name" value="COF_1"/>
    <property type="match status" value="1"/>
</dbReference>
<dbReference type="GO" id="GO:0005829">
    <property type="term" value="C:cytosol"/>
    <property type="evidence" value="ECO:0007669"/>
    <property type="project" value="TreeGrafter"/>
</dbReference>
<organism evidence="1 2">
    <name type="scientific">Nocardiopsis metallicus</name>
    <dbReference type="NCBI Taxonomy" id="179819"/>
    <lineage>
        <taxon>Bacteria</taxon>
        <taxon>Bacillati</taxon>
        <taxon>Actinomycetota</taxon>
        <taxon>Actinomycetes</taxon>
        <taxon>Streptosporangiales</taxon>
        <taxon>Nocardiopsidaceae</taxon>
        <taxon>Nocardiopsis</taxon>
    </lineage>
</organism>
<dbReference type="EMBL" id="JACHDO010000001">
    <property type="protein sequence ID" value="MBB5493054.1"/>
    <property type="molecule type" value="Genomic_DNA"/>
</dbReference>
<keyword evidence="2" id="KW-1185">Reference proteome</keyword>
<dbReference type="InterPro" id="IPR023214">
    <property type="entry name" value="HAD_sf"/>
</dbReference>
<dbReference type="Gene3D" id="3.40.50.1000">
    <property type="entry name" value="HAD superfamily/HAD-like"/>
    <property type="match status" value="1"/>
</dbReference>
<evidence type="ECO:0000313" key="2">
    <source>
        <dbReference type="Proteomes" id="UP000579647"/>
    </source>
</evidence>
<dbReference type="Gene3D" id="3.30.1240.10">
    <property type="match status" value="1"/>
</dbReference>
<gene>
    <name evidence="1" type="ORF">HNR07_004191</name>
</gene>
<proteinExistence type="predicted"/>
<dbReference type="AlphaFoldDB" id="A0A840WA92"/>
<dbReference type="GO" id="GO:0016791">
    <property type="term" value="F:phosphatase activity"/>
    <property type="evidence" value="ECO:0007669"/>
    <property type="project" value="TreeGrafter"/>
</dbReference>
<dbReference type="PANTHER" id="PTHR10000:SF8">
    <property type="entry name" value="HAD SUPERFAMILY HYDROLASE-LIKE, TYPE 3"/>
    <property type="match status" value="1"/>
</dbReference>
<name>A0A840WA92_9ACTN</name>
<dbReference type="PANTHER" id="PTHR10000">
    <property type="entry name" value="PHOSPHOSERINE PHOSPHATASE"/>
    <property type="match status" value="1"/>
</dbReference>
<dbReference type="InterPro" id="IPR036412">
    <property type="entry name" value="HAD-like_sf"/>
</dbReference>
<dbReference type="GO" id="GO:0000287">
    <property type="term" value="F:magnesium ion binding"/>
    <property type="evidence" value="ECO:0007669"/>
    <property type="project" value="TreeGrafter"/>
</dbReference>
<dbReference type="SUPFAM" id="SSF56784">
    <property type="entry name" value="HAD-like"/>
    <property type="match status" value="1"/>
</dbReference>
<dbReference type="Proteomes" id="UP000579647">
    <property type="component" value="Unassembled WGS sequence"/>
</dbReference>
<protein>
    <submittedName>
        <fullName evidence="1">Uncharacterized protein</fullName>
    </submittedName>
</protein>
<evidence type="ECO:0000313" key="1">
    <source>
        <dbReference type="EMBL" id="MBB5493054.1"/>
    </source>
</evidence>
<sequence length="270" mass="28096">MVLPRVIATDLDGTLLNQSGQVSARNHRALTAAVEAGIKVVIVTARPPRATEAFAAMLDWAAVVCGNGAHTQLPGVADPLVRAIDRDTSGTIVEKLRGALPEVGFGVETGTEFYHDADYHLEPWVPREWVSGVLDDTDALLTAATPVTKLTARSNAYPVHLMYEAAVSSVGSLAEATYSGGAGLVEISAAGVNKGSTLAMLCESWGVAREEVVAFGDMPNDRSALTWAGSGYAMSSGHPELLDPALGLKVAPSSFEDGVGRVVEGLLEGA</sequence>
<comment type="caution">
    <text evidence="1">The sequence shown here is derived from an EMBL/GenBank/DDBJ whole genome shotgun (WGS) entry which is preliminary data.</text>
</comment>
<reference evidence="1 2" key="1">
    <citation type="submission" date="2020-08" db="EMBL/GenBank/DDBJ databases">
        <title>Sequencing the genomes of 1000 actinobacteria strains.</title>
        <authorList>
            <person name="Klenk H.-P."/>
        </authorList>
    </citation>
    <scope>NUCLEOTIDE SEQUENCE [LARGE SCALE GENOMIC DNA]</scope>
    <source>
        <strain evidence="1 2">DSM 44598</strain>
    </source>
</reference>